<accession>A0ABU8VXQ2</accession>
<dbReference type="SUPFAM" id="SSF47203">
    <property type="entry name" value="Acyl-CoA dehydrogenase C-terminal domain-like"/>
    <property type="match status" value="1"/>
</dbReference>
<dbReference type="Gene3D" id="1.20.140.10">
    <property type="entry name" value="Butyryl-CoA Dehydrogenase, subunit A, domain 3"/>
    <property type="match status" value="1"/>
</dbReference>
<evidence type="ECO:0000256" key="1">
    <source>
        <dbReference type="ARBA" id="ARBA00001974"/>
    </source>
</evidence>
<evidence type="ECO:0000256" key="3">
    <source>
        <dbReference type="ARBA" id="ARBA00022630"/>
    </source>
</evidence>
<comment type="cofactor">
    <cofactor evidence="1">
        <name>FAD</name>
        <dbReference type="ChEBI" id="CHEBI:57692"/>
    </cofactor>
</comment>
<proteinExistence type="inferred from homology"/>
<dbReference type="InterPro" id="IPR006089">
    <property type="entry name" value="Acyl-CoA_DH_CS"/>
</dbReference>
<feature type="domain" description="Acyl-CoA dehydrogenase/oxidase C-terminal" evidence="5">
    <location>
        <begin position="234"/>
        <end position="377"/>
    </location>
</feature>
<feature type="domain" description="Acyl-CoA dehydrogenase/oxidase N-terminal" evidence="7">
    <location>
        <begin position="7"/>
        <end position="122"/>
    </location>
</feature>
<dbReference type="PIRSF" id="PIRSF016578">
    <property type="entry name" value="HsaA"/>
    <property type="match status" value="1"/>
</dbReference>
<dbReference type="PROSITE" id="PS00073">
    <property type="entry name" value="ACYL_COA_DH_2"/>
    <property type="match status" value="1"/>
</dbReference>
<dbReference type="InterPro" id="IPR009075">
    <property type="entry name" value="AcylCo_DH/oxidase_C"/>
</dbReference>
<evidence type="ECO:0000259" key="7">
    <source>
        <dbReference type="Pfam" id="PF02771"/>
    </source>
</evidence>
<comment type="similarity">
    <text evidence="2">Belongs to the acyl-CoA dehydrogenase family.</text>
</comment>
<evidence type="ECO:0000256" key="4">
    <source>
        <dbReference type="ARBA" id="ARBA00022827"/>
    </source>
</evidence>
<keyword evidence="4" id="KW-0274">FAD</keyword>
<dbReference type="InterPro" id="IPR036250">
    <property type="entry name" value="AcylCo_DH-like_C"/>
</dbReference>
<name>A0ABU8VXQ2_9BURK</name>
<dbReference type="InterPro" id="IPR006091">
    <property type="entry name" value="Acyl-CoA_Oxase/DH_mid-dom"/>
</dbReference>
<sequence length="384" mass="42385">MYTIQPTEEQRAAVDSFRKFLESEVRPIAKEYRDRHIPKEKMREITQGIAEFGLPGASLPEEFGGMGLSMVTEGMLFEELCAVSLDIGLCVMINKGLPAFLASLPSEQHHLRDKYLADVLAGRTFGGACISEPDVGSNVADIKTTARRDGDHYIINGEKTWISNGHYSDWLIVTARTGPNSLTHFLVDRKEHGYETRNIDKIALNGQSTAQVFFTDCRVPASNILWAEGEALKNTMKIFEKARANVGMLSVGIARASLECSIAYSKERKQFGKPIAAHQLIAAKIAEMATKVDAARLMCFRAFSMMDDGIRCDVQSSMAKWFATEMAVKVCRDAVQIHGGNGLTKEFDVERLAREAIVIPIPDGTTEIQKLMISRALTGIGAFV</sequence>
<dbReference type="RefSeq" id="WP_340363638.1">
    <property type="nucleotide sequence ID" value="NZ_JBBKZV010000005.1"/>
</dbReference>
<dbReference type="PANTHER" id="PTHR43884:SF12">
    <property type="entry name" value="ISOVALERYL-COA DEHYDROGENASE, MITOCHONDRIAL-RELATED"/>
    <property type="match status" value="1"/>
</dbReference>
<dbReference type="InterPro" id="IPR009100">
    <property type="entry name" value="AcylCoA_DH/oxidase_NM_dom_sf"/>
</dbReference>
<evidence type="ECO:0000313" key="8">
    <source>
        <dbReference type="EMBL" id="MEJ8822595.1"/>
    </source>
</evidence>
<dbReference type="EMBL" id="JBBKZV010000005">
    <property type="protein sequence ID" value="MEJ8822595.1"/>
    <property type="molecule type" value="Genomic_DNA"/>
</dbReference>
<dbReference type="InterPro" id="IPR037069">
    <property type="entry name" value="AcylCoA_DH/ox_N_sf"/>
</dbReference>
<reference evidence="8 9" key="1">
    <citation type="submission" date="2024-03" db="EMBL/GenBank/DDBJ databases">
        <title>Novel species of the genus Variovorax.</title>
        <authorList>
            <person name="Liu Q."/>
            <person name="Xin Y.-H."/>
        </authorList>
    </citation>
    <scope>NUCLEOTIDE SEQUENCE [LARGE SCALE GENOMIC DNA]</scope>
    <source>
        <strain evidence="8 9">KACC 18501</strain>
    </source>
</reference>
<dbReference type="Proteomes" id="UP001363010">
    <property type="component" value="Unassembled WGS sequence"/>
</dbReference>
<dbReference type="Pfam" id="PF02770">
    <property type="entry name" value="Acyl-CoA_dh_M"/>
    <property type="match status" value="1"/>
</dbReference>
<dbReference type="PANTHER" id="PTHR43884">
    <property type="entry name" value="ACYL-COA DEHYDROGENASE"/>
    <property type="match status" value="1"/>
</dbReference>
<dbReference type="Gene3D" id="1.10.540.10">
    <property type="entry name" value="Acyl-CoA dehydrogenase/oxidase, N-terminal domain"/>
    <property type="match status" value="1"/>
</dbReference>
<keyword evidence="3" id="KW-0285">Flavoprotein</keyword>
<keyword evidence="9" id="KW-1185">Reference proteome</keyword>
<protein>
    <submittedName>
        <fullName evidence="8">Acyl-CoA dehydrogenase family protein</fullName>
    </submittedName>
</protein>
<evidence type="ECO:0000256" key="2">
    <source>
        <dbReference type="ARBA" id="ARBA00009347"/>
    </source>
</evidence>
<dbReference type="Pfam" id="PF00441">
    <property type="entry name" value="Acyl-CoA_dh_1"/>
    <property type="match status" value="1"/>
</dbReference>
<feature type="domain" description="Acyl-CoA oxidase/dehydrogenase middle" evidence="6">
    <location>
        <begin position="129"/>
        <end position="217"/>
    </location>
</feature>
<dbReference type="InterPro" id="IPR013786">
    <property type="entry name" value="AcylCoA_DH/ox_N"/>
</dbReference>
<evidence type="ECO:0000313" key="9">
    <source>
        <dbReference type="Proteomes" id="UP001363010"/>
    </source>
</evidence>
<dbReference type="InterPro" id="IPR046373">
    <property type="entry name" value="Acyl-CoA_Oxase/DH_mid-dom_sf"/>
</dbReference>
<organism evidence="8 9">
    <name type="scientific">Variovorax humicola</name>
    <dbReference type="NCBI Taxonomy" id="1769758"/>
    <lineage>
        <taxon>Bacteria</taxon>
        <taxon>Pseudomonadati</taxon>
        <taxon>Pseudomonadota</taxon>
        <taxon>Betaproteobacteria</taxon>
        <taxon>Burkholderiales</taxon>
        <taxon>Comamonadaceae</taxon>
        <taxon>Variovorax</taxon>
    </lineage>
</organism>
<dbReference type="Gene3D" id="2.40.110.10">
    <property type="entry name" value="Butyryl-CoA Dehydrogenase, subunit A, domain 2"/>
    <property type="match status" value="1"/>
</dbReference>
<comment type="caution">
    <text evidence="8">The sequence shown here is derived from an EMBL/GenBank/DDBJ whole genome shotgun (WGS) entry which is preliminary data.</text>
</comment>
<dbReference type="SUPFAM" id="SSF56645">
    <property type="entry name" value="Acyl-CoA dehydrogenase NM domain-like"/>
    <property type="match status" value="1"/>
</dbReference>
<gene>
    <name evidence="8" type="ORF">WKW80_11210</name>
</gene>
<evidence type="ECO:0000259" key="6">
    <source>
        <dbReference type="Pfam" id="PF02770"/>
    </source>
</evidence>
<evidence type="ECO:0000259" key="5">
    <source>
        <dbReference type="Pfam" id="PF00441"/>
    </source>
</evidence>
<dbReference type="Pfam" id="PF02771">
    <property type="entry name" value="Acyl-CoA_dh_N"/>
    <property type="match status" value="1"/>
</dbReference>